<feature type="region of interest" description="Disordered" evidence="1">
    <location>
        <begin position="201"/>
        <end position="234"/>
    </location>
</feature>
<dbReference type="Pfam" id="PF05623">
    <property type="entry name" value="DUF789"/>
    <property type="match status" value="1"/>
</dbReference>
<feature type="compositionally biased region" description="Basic and acidic residues" evidence="1">
    <location>
        <begin position="212"/>
        <end position="226"/>
    </location>
</feature>
<evidence type="ECO:0000313" key="3">
    <source>
        <dbReference type="Proteomes" id="UP001187192"/>
    </source>
</evidence>
<dbReference type="EMBL" id="BTGU01000022">
    <property type="protein sequence ID" value="GMN46394.1"/>
    <property type="molecule type" value="Genomic_DNA"/>
</dbReference>
<dbReference type="InterPro" id="IPR008507">
    <property type="entry name" value="DUF789"/>
</dbReference>
<feature type="region of interest" description="Disordered" evidence="1">
    <location>
        <begin position="1"/>
        <end position="80"/>
    </location>
</feature>
<dbReference type="AlphaFoldDB" id="A0AA87ZYZ4"/>
<feature type="compositionally biased region" description="Low complexity" evidence="1">
    <location>
        <begin position="40"/>
        <end position="54"/>
    </location>
</feature>
<dbReference type="PANTHER" id="PTHR31343">
    <property type="entry name" value="T15D22.8"/>
    <property type="match status" value="1"/>
</dbReference>
<reference evidence="2" key="1">
    <citation type="submission" date="2023-07" db="EMBL/GenBank/DDBJ databases">
        <title>draft genome sequence of fig (Ficus carica).</title>
        <authorList>
            <person name="Takahashi T."/>
            <person name="Nishimura K."/>
        </authorList>
    </citation>
    <scope>NUCLEOTIDE SEQUENCE</scope>
</reference>
<proteinExistence type="predicted"/>
<dbReference type="Proteomes" id="UP001187192">
    <property type="component" value="Unassembled WGS sequence"/>
</dbReference>
<organism evidence="2 3">
    <name type="scientific">Ficus carica</name>
    <name type="common">Common fig</name>
    <dbReference type="NCBI Taxonomy" id="3494"/>
    <lineage>
        <taxon>Eukaryota</taxon>
        <taxon>Viridiplantae</taxon>
        <taxon>Streptophyta</taxon>
        <taxon>Embryophyta</taxon>
        <taxon>Tracheophyta</taxon>
        <taxon>Spermatophyta</taxon>
        <taxon>Magnoliopsida</taxon>
        <taxon>eudicotyledons</taxon>
        <taxon>Gunneridae</taxon>
        <taxon>Pentapetalae</taxon>
        <taxon>rosids</taxon>
        <taxon>fabids</taxon>
        <taxon>Rosales</taxon>
        <taxon>Moraceae</taxon>
        <taxon>Ficeae</taxon>
        <taxon>Ficus</taxon>
    </lineage>
</organism>
<accession>A0AA87ZYZ4</accession>
<comment type="caution">
    <text evidence="2">The sequence shown here is derived from an EMBL/GenBank/DDBJ whole genome shotgun (WGS) entry which is preliminary data.</text>
</comment>
<evidence type="ECO:0000313" key="2">
    <source>
        <dbReference type="EMBL" id="GMN46394.1"/>
    </source>
</evidence>
<evidence type="ECO:0000256" key="1">
    <source>
        <dbReference type="SAM" id="MobiDB-lite"/>
    </source>
</evidence>
<gene>
    <name evidence="2" type="ORF">TIFTF001_015582</name>
</gene>
<dbReference type="PANTHER" id="PTHR31343:SF5">
    <property type="entry name" value="DUF789 FAMILY PROTEIN"/>
    <property type="match status" value="1"/>
</dbReference>
<feature type="compositionally biased region" description="Basic and acidic residues" evidence="1">
    <location>
        <begin position="55"/>
        <end position="70"/>
    </location>
</feature>
<sequence length="463" mass="51898">MLRTGLQFGTVRGEDRFYTPVKARRNNQNQQKQGRRSKNNESPDSSSTKSSKSMASDDRTSNSDEAKEPSEPSITPSSNLERFLESTTPFVPAQYFSKGCGKGRSLHSALSPVHQFSFRFTRVSQEISNVVLGGGVRTPTTMRGWKTCDVEFQHYFPLNDLWESFKEWSAYGAGVPLVLDGSDSVIQYYVPYLSGIQLYGESSGRSNTKSRRTSEDSDGDNYKDSSSDGNSDYESEKVMKFSGDQRHLHQLTSQASFRMSRLSMDDEHSASQEGFSSDDGEAQNPQGVLLFEYLERDPPYSHLASGYPGLKTLRSCDLLPVSWLSVAWYPIYRIPMGPTLKDLDACFLTYHSLSTPMTGSGNTQAPVTVFPREIDGVPKFSLTVFGMASYKFKGSMWIQHGITECHLANSLMQAADNWLRRRQVTHPDFQFFASHGMYRRRFTVGIIATPTCDTATMLCAINM</sequence>
<keyword evidence="3" id="KW-1185">Reference proteome</keyword>
<protein>
    <submittedName>
        <fullName evidence="2">Uncharacterized protein</fullName>
    </submittedName>
</protein>
<name>A0AA87ZYZ4_FICCA</name>